<dbReference type="PROSITE" id="PS51833">
    <property type="entry name" value="HDOD"/>
    <property type="match status" value="1"/>
</dbReference>
<dbReference type="InterPro" id="IPR013976">
    <property type="entry name" value="HDOD"/>
</dbReference>
<dbReference type="RefSeq" id="WP_309202688.1">
    <property type="nucleotide sequence ID" value="NZ_CP133548.1"/>
</dbReference>
<gene>
    <name evidence="2" type="ORF">Q9312_01165</name>
</gene>
<organism evidence="2 3">
    <name type="scientific">Pleionea litopenaei</name>
    <dbReference type="NCBI Taxonomy" id="3070815"/>
    <lineage>
        <taxon>Bacteria</taxon>
        <taxon>Pseudomonadati</taxon>
        <taxon>Pseudomonadota</taxon>
        <taxon>Gammaproteobacteria</taxon>
        <taxon>Oceanospirillales</taxon>
        <taxon>Pleioneaceae</taxon>
        <taxon>Pleionea</taxon>
    </lineage>
</organism>
<dbReference type="SUPFAM" id="SSF109604">
    <property type="entry name" value="HD-domain/PDEase-like"/>
    <property type="match status" value="1"/>
</dbReference>
<reference evidence="2 3" key="1">
    <citation type="submission" date="2023-08" db="EMBL/GenBank/DDBJ databases">
        <title>Pleionea litopenaei sp. nov., isolated from stomach of juvenile Litopenaeus vannamei.</title>
        <authorList>
            <person name="Rho A.M."/>
            <person name="Hwang C.Y."/>
        </authorList>
    </citation>
    <scope>NUCLEOTIDE SEQUENCE [LARGE SCALE GENOMIC DNA]</scope>
    <source>
        <strain evidence="2 3">HL-JVS1</strain>
    </source>
</reference>
<dbReference type="EMBL" id="CP133548">
    <property type="protein sequence ID" value="WMS87548.1"/>
    <property type="molecule type" value="Genomic_DNA"/>
</dbReference>
<evidence type="ECO:0000313" key="2">
    <source>
        <dbReference type="EMBL" id="WMS87548.1"/>
    </source>
</evidence>
<proteinExistence type="predicted"/>
<evidence type="ECO:0000313" key="3">
    <source>
        <dbReference type="Proteomes" id="UP001239782"/>
    </source>
</evidence>
<dbReference type="InterPro" id="IPR052340">
    <property type="entry name" value="RNase_Y/CdgJ"/>
</dbReference>
<dbReference type="KEGG" id="plei:Q9312_01165"/>
<dbReference type="Pfam" id="PF08668">
    <property type="entry name" value="HDOD"/>
    <property type="match status" value="1"/>
</dbReference>
<keyword evidence="3" id="KW-1185">Reference proteome</keyword>
<dbReference type="AlphaFoldDB" id="A0AA51X6W0"/>
<dbReference type="Proteomes" id="UP001239782">
    <property type="component" value="Chromosome"/>
</dbReference>
<protein>
    <submittedName>
        <fullName evidence="2">HDOD domain-containing protein</fullName>
    </submittedName>
</protein>
<dbReference type="Gene3D" id="1.10.3210.10">
    <property type="entry name" value="Hypothetical protein af1432"/>
    <property type="match status" value="1"/>
</dbReference>
<dbReference type="PANTHER" id="PTHR33525">
    <property type="match status" value="1"/>
</dbReference>
<evidence type="ECO:0000259" key="1">
    <source>
        <dbReference type="PROSITE" id="PS51833"/>
    </source>
</evidence>
<accession>A0AA51X6W0</accession>
<sequence>MSHEINEQGVQKKSQTGPDFHALVATIKRAIDDGRLRVPSFPENLVKLREALDKPDSSIRNLAQLAHTDPVLANRIFAIAQSAAYGLNTEQQSLLKVMQRLGMNVIRSTIYNHCLAQLFNDKRFKRVESVANFVRNRSLEIAGIAYALSKKYRIEDSSLALLSGLFHNVGALVILSWLSQSPSHKLSEKEQKSLILYGQYQLAGRVLERWRIPETLRRVIMAGEMSVETHDQQNIYVHLISVARWVSRILRNQKTIEDPPLSSLALFNLDVDQVLQDKDDLLMEMIRIIQLIR</sequence>
<feature type="domain" description="HDOD" evidence="1">
    <location>
        <begin position="38"/>
        <end position="226"/>
    </location>
</feature>
<dbReference type="PANTHER" id="PTHR33525:SF3">
    <property type="entry name" value="RIBONUCLEASE Y"/>
    <property type="match status" value="1"/>
</dbReference>
<name>A0AA51X6W0_9GAMM</name>